<dbReference type="PANTHER" id="PTHR10237:SF15">
    <property type="entry name" value="LD37257P"/>
    <property type="match status" value="1"/>
</dbReference>
<keyword evidence="1" id="KW-0479">Metal-binding</keyword>
<keyword evidence="2 4" id="KW-0863">Zinc-finger</keyword>
<dbReference type="SUPFAM" id="SSF144232">
    <property type="entry name" value="HIT/MYND zinc finger-like"/>
    <property type="match status" value="1"/>
</dbReference>
<protein>
    <recommendedName>
        <fullName evidence="5">MYND-type domain-containing protein</fullName>
    </recommendedName>
</protein>
<dbReference type="Pfam" id="PF01753">
    <property type="entry name" value="zf-MYND"/>
    <property type="match status" value="1"/>
</dbReference>
<dbReference type="InterPro" id="IPR002893">
    <property type="entry name" value="Znf_MYND"/>
</dbReference>
<feature type="domain" description="MYND-type" evidence="5">
    <location>
        <begin position="1197"/>
        <end position="1239"/>
    </location>
</feature>
<evidence type="ECO:0000256" key="1">
    <source>
        <dbReference type="ARBA" id="ARBA00022723"/>
    </source>
</evidence>
<dbReference type="GO" id="GO:0008270">
    <property type="term" value="F:zinc ion binding"/>
    <property type="evidence" value="ECO:0007669"/>
    <property type="project" value="UniProtKB-KW"/>
</dbReference>
<accession>A0AAN7CSI9</accession>
<evidence type="ECO:0000256" key="4">
    <source>
        <dbReference type="PROSITE-ProRule" id="PRU00134"/>
    </source>
</evidence>
<dbReference type="AlphaFoldDB" id="A0AAN7CSI9"/>
<dbReference type="InterPro" id="IPR024119">
    <property type="entry name" value="TF_DEAF-1"/>
</dbReference>
<dbReference type="EMBL" id="MU857652">
    <property type="protein sequence ID" value="KAK4247500.1"/>
    <property type="molecule type" value="Genomic_DNA"/>
</dbReference>
<evidence type="ECO:0000259" key="5">
    <source>
        <dbReference type="PROSITE" id="PS50865"/>
    </source>
</evidence>
<dbReference type="InterPro" id="IPR027974">
    <property type="entry name" value="DUF4470"/>
</dbReference>
<dbReference type="GO" id="GO:0000981">
    <property type="term" value="F:DNA-binding transcription factor activity, RNA polymerase II-specific"/>
    <property type="evidence" value="ECO:0007669"/>
    <property type="project" value="TreeGrafter"/>
</dbReference>
<reference evidence="6" key="1">
    <citation type="journal article" date="2023" name="Mol. Phylogenet. Evol.">
        <title>Genome-scale phylogeny and comparative genomics of the fungal order Sordariales.</title>
        <authorList>
            <person name="Hensen N."/>
            <person name="Bonometti L."/>
            <person name="Westerberg I."/>
            <person name="Brannstrom I.O."/>
            <person name="Guillou S."/>
            <person name="Cros-Aarteil S."/>
            <person name="Calhoun S."/>
            <person name="Haridas S."/>
            <person name="Kuo A."/>
            <person name="Mondo S."/>
            <person name="Pangilinan J."/>
            <person name="Riley R."/>
            <person name="LaButti K."/>
            <person name="Andreopoulos B."/>
            <person name="Lipzen A."/>
            <person name="Chen C."/>
            <person name="Yan M."/>
            <person name="Daum C."/>
            <person name="Ng V."/>
            <person name="Clum A."/>
            <person name="Steindorff A."/>
            <person name="Ohm R.A."/>
            <person name="Martin F."/>
            <person name="Silar P."/>
            <person name="Natvig D.O."/>
            <person name="Lalanne C."/>
            <person name="Gautier V."/>
            <person name="Ament-Velasquez S.L."/>
            <person name="Kruys A."/>
            <person name="Hutchinson M.I."/>
            <person name="Powell A.J."/>
            <person name="Barry K."/>
            <person name="Miller A.N."/>
            <person name="Grigoriev I.V."/>
            <person name="Debuchy R."/>
            <person name="Gladieux P."/>
            <person name="Hiltunen Thoren M."/>
            <person name="Johannesson H."/>
        </authorList>
    </citation>
    <scope>NUCLEOTIDE SEQUENCE</scope>
    <source>
        <strain evidence="6">CBS 359.72</strain>
    </source>
</reference>
<reference evidence="6" key="2">
    <citation type="submission" date="2023-05" db="EMBL/GenBank/DDBJ databases">
        <authorList>
            <consortium name="Lawrence Berkeley National Laboratory"/>
            <person name="Steindorff A."/>
            <person name="Hensen N."/>
            <person name="Bonometti L."/>
            <person name="Westerberg I."/>
            <person name="Brannstrom I.O."/>
            <person name="Guillou S."/>
            <person name="Cros-Aarteil S."/>
            <person name="Calhoun S."/>
            <person name="Haridas S."/>
            <person name="Kuo A."/>
            <person name="Mondo S."/>
            <person name="Pangilinan J."/>
            <person name="Riley R."/>
            <person name="Labutti K."/>
            <person name="Andreopoulos B."/>
            <person name="Lipzen A."/>
            <person name="Chen C."/>
            <person name="Yanf M."/>
            <person name="Daum C."/>
            <person name="Ng V."/>
            <person name="Clum A."/>
            <person name="Ohm R."/>
            <person name="Martin F."/>
            <person name="Silar P."/>
            <person name="Natvig D."/>
            <person name="Lalanne C."/>
            <person name="Gautier V."/>
            <person name="Ament-Velasquez S.L."/>
            <person name="Kruys A."/>
            <person name="Hutchinson M.I."/>
            <person name="Powell A.J."/>
            <person name="Barry K."/>
            <person name="Miller A.N."/>
            <person name="Grigoriev I.V."/>
            <person name="Debuchy R."/>
            <person name="Gladieux P."/>
            <person name="Thoren M.H."/>
            <person name="Johannesson H."/>
        </authorList>
    </citation>
    <scope>NUCLEOTIDE SEQUENCE</scope>
    <source>
        <strain evidence="6">CBS 359.72</strain>
    </source>
</reference>
<dbReference type="Pfam" id="PF14737">
    <property type="entry name" value="DUF4470"/>
    <property type="match status" value="1"/>
</dbReference>
<evidence type="ECO:0000256" key="2">
    <source>
        <dbReference type="ARBA" id="ARBA00022771"/>
    </source>
</evidence>
<gene>
    <name evidence="6" type="ORF">C7999DRAFT_41160</name>
</gene>
<name>A0AAN7CSI9_9PEZI</name>
<evidence type="ECO:0000256" key="3">
    <source>
        <dbReference type="ARBA" id="ARBA00022833"/>
    </source>
</evidence>
<organism evidence="6 7">
    <name type="scientific">Corynascus novoguineensis</name>
    <dbReference type="NCBI Taxonomy" id="1126955"/>
    <lineage>
        <taxon>Eukaryota</taxon>
        <taxon>Fungi</taxon>
        <taxon>Dikarya</taxon>
        <taxon>Ascomycota</taxon>
        <taxon>Pezizomycotina</taxon>
        <taxon>Sordariomycetes</taxon>
        <taxon>Sordariomycetidae</taxon>
        <taxon>Sordariales</taxon>
        <taxon>Chaetomiaceae</taxon>
        <taxon>Corynascus</taxon>
    </lineage>
</organism>
<dbReference type="PROSITE" id="PS01360">
    <property type="entry name" value="ZF_MYND_1"/>
    <property type="match status" value="1"/>
</dbReference>
<dbReference type="Proteomes" id="UP001303647">
    <property type="component" value="Unassembled WGS sequence"/>
</dbReference>
<dbReference type="PANTHER" id="PTHR10237">
    <property type="entry name" value="DEFORMED EPIDERMAL AUTOREGULATORY FACTOR 1 HOMOLOG SUPPRESSIN"/>
    <property type="match status" value="1"/>
</dbReference>
<sequence length="1248" mass="138759">MHNPQYLKTATAVHVGRFDPAVSLTEDLPQGVDADILLLGCGDARDILYTVFVERGLPERKLDFTVCDVDEFVIARNVLLFTILLDHGEDVSLRQVWHIYYDFYLEEPEVRLIESQAEKLYKLSYSIQTWHASPYGTTLRFCDEKTLSLVHGIWSKYAHHARWRDPARDRDRWTAFRRCLDDAKKRHSHARQVTRQAVSRSCAPLAMEMSSDLLSITEQHWETGISGNPPTTKSEIPNPIFVVPLTATSELKYPTNPLLGFHLAAAQANLTELSPLHLEQHDPVSTQANDRLFDMALMQFEHWADAFVEAAPRITVRFTASECVALCYTLRYNSKTGETCAHHYRGKSGFDVLRLAESEYGAAGCAPKQFDVVDASGLFCCISILNLLLSVGPLLKEKPSSTLYTAGRHRIIDQGNYEELLYGHTTTISLLLGLVPSEYWTNAKAVSMADQVLTACSDDNATSEVRDAILKSRISWKRSKHMADQSSLSALQTKVHDLVTLLCNLYNIFTNREYNLQNARLGGSKIPVSSNSPISHSPHQLTTIVSLAYTICDGENIEPAQVWEEFLRRVHDDDRTRPTALRQLAALATNAPNLSSPLSSGLPASEAQSTMQPAFTKWSSIPNTLAVTVVVPFEAWKRLIQISTQTDQRREPVVELLGHLRFRPNKNFLPGGEETYYFGIRISFGNITTRGSRDQDDFAIHVREDEAGWNGTSPMVISYYVPTDYVRATYGEATVGLTAVDLASDDTNFEIKPELTNCVHEALIHDEEQAFLTRYPPFQAGHGVTEGILRGMREPRVSSENASSLRTILMADFDASGDIVSITGRVNVTSDQAKQMLADKVPIKVKQASPFTIDIAFTTTSNKELLRLPLTFPAPVLQDGSKTRIARRSCYIEITAPLAKLSDHPAILDTYLLPIANNPSPHQPPSTFNIPHLNLDALPILSLSDKSRSRFLTTLTSLMFSTRERQLREQALATPPAAAAAATTPSSSSARLDFKESLFTIFMLSSGLQGGQTGLFALTRGGDEGIHALLFISAVRLDSAHGGGVVLDAAVLPLTRALVASGELAEFLLVLRTLECCTLKVGKEELVLWKRALPALAERCRTWSHYNEVENGCEYYEKGRVPVSLVEGEQVLCRCGQGKLPEAFISLPEWETAAKYATRIAISPMYASVLVEELIDPGLAKAVAEEMVGGKLAVKRCRNCQKPETEEGVSLKKCMRCLEVLYCSPECQKKDWKKHRMECEESQVYRGN</sequence>
<proteinExistence type="predicted"/>
<comment type="caution">
    <text evidence="6">The sequence shown here is derived from an EMBL/GenBank/DDBJ whole genome shotgun (WGS) entry which is preliminary data.</text>
</comment>
<dbReference type="PROSITE" id="PS50865">
    <property type="entry name" value="ZF_MYND_2"/>
    <property type="match status" value="1"/>
</dbReference>
<evidence type="ECO:0000313" key="7">
    <source>
        <dbReference type="Proteomes" id="UP001303647"/>
    </source>
</evidence>
<evidence type="ECO:0000313" key="6">
    <source>
        <dbReference type="EMBL" id="KAK4247500.1"/>
    </source>
</evidence>
<dbReference type="Gene3D" id="6.10.140.2220">
    <property type="match status" value="1"/>
</dbReference>
<keyword evidence="3" id="KW-0862">Zinc</keyword>
<keyword evidence="7" id="KW-1185">Reference proteome</keyword>
<dbReference type="GO" id="GO:0005634">
    <property type="term" value="C:nucleus"/>
    <property type="evidence" value="ECO:0007669"/>
    <property type="project" value="TreeGrafter"/>
</dbReference>